<name>A0A9W6ZFX1_9STRA</name>
<reference evidence="2" key="1">
    <citation type="journal article" date="2023" name="Commun. Biol.">
        <title>Genome analysis of Parmales, the sister group of diatoms, reveals the evolutionary specialization of diatoms from phago-mixotrophs to photoautotrophs.</title>
        <authorList>
            <person name="Ban H."/>
            <person name="Sato S."/>
            <person name="Yoshikawa S."/>
            <person name="Yamada K."/>
            <person name="Nakamura Y."/>
            <person name="Ichinomiya M."/>
            <person name="Sato N."/>
            <person name="Blanc-Mathieu R."/>
            <person name="Endo H."/>
            <person name="Kuwata A."/>
            <person name="Ogata H."/>
        </authorList>
    </citation>
    <scope>NUCLEOTIDE SEQUENCE [LARGE SCALE GENOMIC DNA]</scope>
    <source>
        <strain evidence="2">NIES 3699</strain>
    </source>
</reference>
<feature type="non-terminal residue" evidence="1">
    <location>
        <position position="1"/>
    </location>
</feature>
<accession>A0A9W6ZFX1</accession>
<comment type="caution">
    <text evidence="1">The sequence shown here is derived from an EMBL/GenBank/DDBJ whole genome shotgun (WGS) entry which is preliminary data.</text>
</comment>
<gene>
    <name evidence="1" type="ORF">TrVE_jg1</name>
</gene>
<proteinExistence type="predicted"/>
<protein>
    <submittedName>
        <fullName evidence="1">Uncharacterized protein</fullName>
    </submittedName>
</protein>
<evidence type="ECO:0000313" key="1">
    <source>
        <dbReference type="EMBL" id="GMH49779.1"/>
    </source>
</evidence>
<feature type="non-terminal residue" evidence="1">
    <location>
        <position position="348"/>
    </location>
</feature>
<sequence length="348" mass="38185">TDMDSSEIMDLSFFIHDSASEMVVTDGYENLLPRDESINAVRYYISPDVETVIIKPSSTFSGYVKVNMVAEVRDVSGENMDTLTKTGKFFLDVLPRVSQPDFSAHVGAEPVLEDDFFVFAVTDLAMFDDDGSESTKLWLIDTSGGLLGQVMKNEHYFGSMSGGGEEFSGLYDGGEEFSGLYDGGEEFSGLYDGGEEFSGLYDGGEEFYGSYEGGEEFYGSYEGGEEFYGSYEGSEEFYGERLLQEMGSSYSYSYSYSYMDEGGDEGGGFSFEGIVVEPNFFFDQESNTIVTDVYSCGDNCVAAYLLYDSDMSDPSSIEIGVTAKSHFSGALDLMLWADTTDTATMSDT</sequence>
<organism evidence="1 2">
    <name type="scientific">Triparma verrucosa</name>
    <dbReference type="NCBI Taxonomy" id="1606542"/>
    <lineage>
        <taxon>Eukaryota</taxon>
        <taxon>Sar</taxon>
        <taxon>Stramenopiles</taxon>
        <taxon>Ochrophyta</taxon>
        <taxon>Bolidophyceae</taxon>
        <taxon>Parmales</taxon>
        <taxon>Triparmaceae</taxon>
        <taxon>Triparma</taxon>
    </lineage>
</organism>
<keyword evidence="2" id="KW-1185">Reference proteome</keyword>
<dbReference type="Proteomes" id="UP001165160">
    <property type="component" value="Unassembled WGS sequence"/>
</dbReference>
<dbReference type="EMBL" id="BRXX01000606">
    <property type="protein sequence ID" value="GMH49779.1"/>
    <property type="molecule type" value="Genomic_DNA"/>
</dbReference>
<evidence type="ECO:0000313" key="2">
    <source>
        <dbReference type="Proteomes" id="UP001165160"/>
    </source>
</evidence>
<dbReference type="AlphaFoldDB" id="A0A9W6ZFX1"/>